<dbReference type="GO" id="GO:0046872">
    <property type="term" value="F:metal ion binding"/>
    <property type="evidence" value="ECO:0007669"/>
    <property type="project" value="UniProtKB-KW"/>
</dbReference>
<evidence type="ECO:0000256" key="2">
    <source>
        <dbReference type="ARBA" id="ARBA00001946"/>
    </source>
</evidence>
<keyword evidence="4" id="KW-0378">Hydrolase</keyword>
<dbReference type="PANTHER" id="PTHR12992">
    <property type="entry name" value="NUDIX HYDROLASE"/>
    <property type="match status" value="1"/>
</dbReference>
<evidence type="ECO:0000259" key="7">
    <source>
        <dbReference type="PROSITE" id="PS51462"/>
    </source>
</evidence>
<dbReference type="GO" id="GO:0010945">
    <property type="term" value="F:coenzyme A diphosphatase activity"/>
    <property type="evidence" value="ECO:0007669"/>
    <property type="project" value="InterPro"/>
</dbReference>
<dbReference type="InterPro" id="IPR045121">
    <property type="entry name" value="CoAse"/>
</dbReference>
<keyword evidence="5" id="KW-0460">Magnesium</keyword>
<dbReference type="InterPro" id="IPR015797">
    <property type="entry name" value="NUDIX_hydrolase-like_dom_sf"/>
</dbReference>
<dbReference type="EMBL" id="CAADFN010000027">
    <property type="protein sequence ID" value="VFK16953.1"/>
    <property type="molecule type" value="Genomic_DNA"/>
</dbReference>
<feature type="domain" description="Nudix hydrolase" evidence="7">
    <location>
        <begin position="56"/>
        <end position="189"/>
    </location>
</feature>
<name>A0A450WIU6_9GAMM</name>
<evidence type="ECO:0000256" key="1">
    <source>
        <dbReference type="ARBA" id="ARBA00001936"/>
    </source>
</evidence>
<gene>
    <name evidence="8" type="ORF">BECKLFY1418C_GA0070996_102731</name>
</gene>
<reference evidence="8" key="1">
    <citation type="submission" date="2019-02" db="EMBL/GenBank/DDBJ databases">
        <authorList>
            <person name="Gruber-Vodicka R. H."/>
            <person name="Seah K. B. B."/>
        </authorList>
    </citation>
    <scope>NUCLEOTIDE SEQUENCE</scope>
    <source>
        <strain evidence="8">BECK_BY7</strain>
    </source>
</reference>
<dbReference type="NCBIfam" id="NF007980">
    <property type="entry name" value="PRK10707.1"/>
    <property type="match status" value="1"/>
</dbReference>
<keyword evidence="6" id="KW-0464">Manganese</keyword>
<evidence type="ECO:0000256" key="4">
    <source>
        <dbReference type="ARBA" id="ARBA00022801"/>
    </source>
</evidence>
<comment type="cofactor">
    <cofactor evidence="1">
        <name>Mn(2+)</name>
        <dbReference type="ChEBI" id="CHEBI:29035"/>
    </cofactor>
</comment>
<proteinExistence type="predicted"/>
<dbReference type="SUPFAM" id="SSF55811">
    <property type="entry name" value="Nudix"/>
    <property type="match status" value="1"/>
</dbReference>
<dbReference type="InterPro" id="IPR000086">
    <property type="entry name" value="NUDIX_hydrolase_dom"/>
</dbReference>
<accession>A0A450WIU6</accession>
<sequence length="241" mass="27147">MSSNTPLHTTTQSLRDRIVRCVRKLDDLPTEADIRPRSAIGDFDLGPAQRPVSNISLTAAAVLVPIVKHPHKLSILLTKRTNHLHDHPGQISFPGGRTEKIDNGPITTALRETKEEIGLEASFIEVVGFLDAYETTTRYLVIPVVGLITPGFQLNPDYFEVAEIFQMPLSFLLDPSNHQIQSRTIKGIRCDFYALECERHFIWGATAGMLINLYHRIMETSRIIDKQPVDTCQDRYDWLGG</sequence>
<dbReference type="PANTHER" id="PTHR12992:SF11">
    <property type="entry name" value="MITOCHONDRIAL COENZYME A DIPHOSPHATASE NUDT8"/>
    <property type="match status" value="1"/>
</dbReference>
<comment type="cofactor">
    <cofactor evidence="2">
        <name>Mg(2+)</name>
        <dbReference type="ChEBI" id="CHEBI:18420"/>
    </cofactor>
</comment>
<dbReference type="Pfam" id="PF00293">
    <property type="entry name" value="NUDIX"/>
    <property type="match status" value="1"/>
</dbReference>
<evidence type="ECO:0000256" key="3">
    <source>
        <dbReference type="ARBA" id="ARBA00022723"/>
    </source>
</evidence>
<dbReference type="AlphaFoldDB" id="A0A450WIU6"/>
<keyword evidence="3" id="KW-0479">Metal-binding</keyword>
<evidence type="ECO:0000313" key="8">
    <source>
        <dbReference type="EMBL" id="VFK16953.1"/>
    </source>
</evidence>
<evidence type="ECO:0000256" key="6">
    <source>
        <dbReference type="ARBA" id="ARBA00023211"/>
    </source>
</evidence>
<dbReference type="Gene3D" id="3.90.79.10">
    <property type="entry name" value="Nucleoside Triphosphate Pyrophosphohydrolase"/>
    <property type="match status" value="1"/>
</dbReference>
<dbReference type="CDD" id="cd03426">
    <property type="entry name" value="NUDIX_CoAse_Nudt7"/>
    <property type="match status" value="1"/>
</dbReference>
<organism evidence="8">
    <name type="scientific">Candidatus Kentrum sp. LFY</name>
    <dbReference type="NCBI Taxonomy" id="2126342"/>
    <lineage>
        <taxon>Bacteria</taxon>
        <taxon>Pseudomonadati</taxon>
        <taxon>Pseudomonadota</taxon>
        <taxon>Gammaproteobacteria</taxon>
        <taxon>Candidatus Kentrum</taxon>
    </lineage>
</organism>
<evidence type="ECO:0000256" key="5">
    <source>
        <dbReference type="ARBA" id="ARBA00022842"/>
    </source>
</evidence>
<protein>
    <submittedName>
        <fullName evidence="8">8-oxo-dGTP pyrophosphatase MutT, NUDIX family</fullName>
    </submittedName>
</protein>
<dbReference type="PROSITE" id="PS51462">
    <property type="entry name" value="NUDIX"/>
    <property type="match status" value="1"/>
</dbReference>